<dbReference type="InterPro" id="IPR003593">
    <property type="entry name" value="AAA+_ATPase"/>
</dbReference>
<protein>
    <submittedName>
        <fullName evidence="5">ABC transporter ATP-binding protein</fullName>
    </submittedName>
</protein>
<keyword evidence="2" id="KW-0547">Nucleotide-binding</keyword>
<evidence type="ECO:0000313" key="6">
    <source>
        <dbReference type="Proteomes" id="UP001500359"/>
    </source>
</evidence>
<evidence type="ECO:0000256" key="3">
    <source>
        <dbReference type="ARBA" id="ARBA00022840"/>
    </source>
</evidence>
<dbReference type="Pfam" id="PF00005">
    <property type="entry name" value="ABC_tran"/>
    <property type="match status" value="1"/>
</dbReference>
<comment type="caution">
    <text evidence="5">The sequence shown here is derived from an EMBL/GenBank/DDBJ whole genome shotgun (WGS) entry which is preliminary data.</text>
</comment>
<reference evidence="6" key="1">
    <citation type="journal article" date="2019" name="Int. J. Syst. Evol. Microbiol.">
        <title>The Global Catalogue of Microorganisms (GCM) 10K type strain sequencing project: providing services to taxonomists for standard genome sequencing and annotation.</title>
        <authorList>
            <consortium name="The Broad Institute Genomics Platform"/>
            <consortium name="The Broad Institute Genome Sequencing Center for Infectious Disease"/>
            <person name="Wu L."/>
            <person name="Ma J."/>
        </authorList>
    </citation>
    <scope>NUCLEOTIDE SEQUENCE [LARGE SCALE GENOMIC DNA]</scope>
    <source>
        <strain evidence="6">JCM 15896</strain>
    </source>
</reference>
<feature type="domain" description="ABC transporter" evidence="4">
    <location>
        <begin position="8"/>
        <end position="231"/>
    </location>
</feature>
<evidence type="ECO:0000256" key="2">
    <source>
        <dbReference type="ARBA" id="ARBA00022741"/>
    </source>
</evidence>
<dbReference type="Proteomes" id="UP001500359">
    <property type="component" value="Unassembled WGS sequence"/>
</dbReference>
<dbReference type="SUPFAM" id="SSF52540">
    <property type="entry name" value="P-loop containing nucleoside triphosphate hydrolases"/>
    <property type="match status" value="1"/>
</dbReference>
<dbReference type="EMBL" id="BAAAFD010000004">
    <property type="protein sequence ID" value="GAA0856649.1"/>
    <property type="molecule type" value="Genomic_DNA"/>
</dbReference>
<dbReference type="InterPro" id="IPR003439">
    <property type="entry name" value="ABC_transporter-like_ATP-bd"/>
</dbReference>
<dbReference type="PANTHER" id="PTHR42711:SF17">
    <property type="entry name" value="ABC TRANSPORTER ATP-BINDING PROTEIN"/>
    <property type="match status" value="1"/>
</dbReference>
<keyword evidence="6" id="KW-1185">Reference proteome</keyword>
<dbReference type="SMART" id="SM00382">
    <property type="entry name" value="AAA"/>
    <property type="match status" value="1"/>
</dbReference>
<sequence>MSQVTSRLLAKDLKKSYGKVNAINGIDLHIDQAGVFAILGQNGAGKTSFIRCALGLESVTSGSLETMGNKPGSLSAKQQTGVILQDSDLPDSLTIKEQIQLFASYYPNPLSVDDTIAMCELHSFADKGYKKLSGGQKRRAQFALAIVGDPQLIFLDEPTTGLDIDARRRLWSIIREFANKGKTIVLTTHYLEEADNLADRIMVMNAGKIVADSTPEDIHKLVKGSVVRCQTQLSIAQLQSLSGGGSVTVSGRFSEIHTEQVNNTLAQLLSLDPDLQDLTVSQPKLEDIFGQLSQTGGGA</sequence>
<dbReference type="InterPro" id="IPR027417">
    <property type="entry name" value="P-loop_NTPase"/>
</dbReference>
<dbReference type="InterPro" id="IPR050763">
    <property type="entry name" value="ABC_transporter_ATP-binding"/>
</dbReference>
<dbReference type="PROSITE" id="PS50893">
    <property type="entry name" value="ABC_TRANSPORTER_2"/>
    <property type="match status" value="1"/>
</dbReference>
<accession>A0ABP3WYF1</accession>
<keyword evidence="1" id="KW-0813">Transport</keyword>
<dbReference type="CDD" id="cd03230">
    <property type="entry name" value="ABC_DR_subfamily_A"/>
    <property type="match status" value="1"/>
</dbReference>
<dbReference type="GO" id="GO:0005524">
    <property type="term" value="F:ATP binding"/>
    <property type="evidence" value="ECO:0007669"/>
    <property type="project" value="UniProtKB-KW"/>
</dbReference>
<name>A0ABP3WYF1_9ALTE</name>
<dbReference type="PANTHER" id="PTHR42711">
    <property type="entry name" value="ABC TRANSPORTER ATP-BINDING PROTEIN"/>
    <property type="match status" value="1"/>
</dbReference>
<proteinExistence type="predicted"/>
<dbReference type="PROSITE" id="PS00211">
    <property type="entry name" value="ABC_TRANSPORTER_1"/>
    <property type="match status" value="1"/>
</dbReference>
<evidence type="ECO:0000313" key="5">
    <source>
        <dbReference type="EMBL" id="GAA0856649.1"/>
    </source>
</evidence>
<evidence type="ECO:0000259" key="4">
    <source>
        <dbReference type="PROSITE" id="PS50893"/>
    </source>
</evidence>
<gene>
    <name evidence="5" type="ORF">GCM10009114_19440</name>
</gene>
<organism evidence="5 6">
    <name type="scientific">Aliiglaciecola litoralis</name>
    <dbReference type="NCBI Taxonomy" id="582857"/>
    <lineage>
        <taxon>Bacteria</taxon>
        <taxon>Pseudomonadati</taxon>
        <taxon>Pseudomonadota</taxon>
        <taxon>Gammaproteobacteria</taxon>
        <taxon>Alteromonadales</taxon>
        <taxon>Alteromonadaceae</taxon>
        <taxon>Aliiglaciecola</taxon>
    </lineage>
</organism>
<dbReference type="RefSeq" id="WP_343859262.1">
    <property type="nucleotide sequence ID" value="NZ_BAAAFD010000004.1"/>
</dbReference>
<evidence type="ECO:0000256" key="1">
    <source>
        <dbReference type="ARBA" id="ARBA00022448"/>
    </source>
</evidence>
<keyword evidence="3 5" id="KW-0067">ATP-binding</keyword>
<dbReference type="InterPro" id="IPR017871">
    <property type="entry name" value="ABC_transporter-like_CS"/>
</dbReference>
<dbReference type="Gene3D" id="3.40.50.300">
    <property type="entry name" value="P-loop containing nucleotide triphosphate hydrolases"/>
    <property type="match status" value="1"/>
</dbReference>